<dbReference type="GeneID" id="100903749"/>
<evidence type="ECO:0000256" key="10">
    <source>
        <dbReference type="ARBA" id="ARBA00080645"/>
    </source>
</evidence>
<evidence type="ECO:0000256" key="6">
    <source>
        <dbReference type="ARBA" id="ARBA00053295"/>
    </source>
</evidence>
<accession>A0AAJ6QU03</accession>
<dbReference type="GO" id="GO:0006508">
    <property type="term" value="P:proteolysis"/>
    <property type="evidence" value="ECO:0007669"/>
    <property type="project" value="UniProtKB-KW"/>
</dbReference>
<dbReference type="RefSeq" id="XP_003743811.1">
    <property type="nucleotide sequence ID" value="XM_003743763.1"/>
</dbReference>
<dbReference type="InterPro" id="IPR000246">
    <property type="entry name" value="Peptidase_T2"/>
</dbReference>
<dbReference type="GO" id="GO:0008233">
    <property type="term" value="F:peptidase activity"/>
    <property type="evidence" value="ECO:0007669"/>
    <property type="project" value="UniProtKB-KW"/>
</dbReference>
<dbReference type="PANTHER" id="PTHR10188:SF6">
    <property type="entry name" value="N(4)-(BETA-N-ACETYLGLUCOSAMINYL)-L-ASPARAGINASE"/>
    <property type="match status" value="1"/>
</dbReference>
<organism evidence="15 16">
    <name type="scientific">Galendromus occidentalis</name>
    <name type="common">western predatory mite</name>
    <dbReference type="NCBI Taxonomy" id="34638"/>
    <lineage>
        <taxon>Eukaryota</taxon>
        <taxon>Metazoa</taxon>
        <taxon>Ecdysozoa</taxon>
        <taxon>Arthropoda</taxon>
        <taxon>Chelicerata</taxon>
        <taxon>Arachnida</taxon>
        <taxon>Acari</taxon>
        <taxon>Parasitiformes</taxon>
        <taxon>Mesostigmata</taxon>
        <taxon>Gamasina</taxon>
        <taxon>Phytoseioidea</taxon>
        <taxon>Phytoseiidae</taxon>
        <taxon>Typhlodrominae</taxon>
        <taxon>Galendromus</taxon>
    </lineage>
</organism>
<evidence type="ECO:0000313" key="16">
    <source>
        <dbReference type="RefSeq" id="XP_003743811.1"/>
    </source>
</evidence>
<evidence type="ECO:0000256" key="3">
    <source>
        <dbReference type="ARBA" id="ARBA00022801"/>
    </source>
</evidence>
<dbReference type="GO" id="GO:0003948">
    <property type="term" value="F:N4-(beta-N-acetylglucosaminyl)-L-asparaginase activity"/>
    <property type="evidence" value="ECO:0007669"/>
    <property type="project" value="UniProtKB-EC"/>
</dbReference>
<keyword evidence="2" id="KW-0645">Protease</keyword>
<evidence type="ECO:0000256" key="11">
    <source>
        <dbReference type="PIRSR" id="PIRSR600246-1"/>
    </source>
</evidence>
<keyword evidence="15" id="KW-1185">Reference proteome</keyword>
<evidence type="ECO:0000256" key="9">
    <source>
        <dbReference type="ARBA" id="ARBA00079301"/>
    </source>
</evidence>
<evidence type="ECO:0000256" key="1">
    <source>
        <dbReference type="ARBA" id="ARBA00010872"/>
    </source>
</evidence>
<evidence type="ECO:0000256" key="8">
    <source>
        <dbReference type="ARBA" id="ARBA00078726"/>
    </source>
</evidence>
<keyword evidence="4" id="KW-0068">Autocatalytic cleavage</keyword>
<comment type="function">
    <text evidence="6">Cleaves the GlcNAc-Asn bond which joins oligosaccharides to the peptide of asparagine-linked glycoproteins.</text>
</comment>
<dbReference type="CDD" id="cd04513">
    <property type="entry name" value="Glycosylasparaginase"/>
    <property type="match status" value="1"/>
</dbReference>
<evidence type="ECO:0000256" key="5">
    <source>
        <dbReference type="ARBA" id="ARBA00050421"/>
    </source>
</evidence>
<reference evidence="16" key="1">
    <citation type="submission" date="2025-08" db="UniProtKB">
        <authorList>
            <consortium name="RefSeq"/>
        </authorList>
    </citation>
    <scope>IDENTIFICATION</scope>
</reference>
<evidence type="ECO:0000256" key="4">
    <source>
        <dbReference type="ARBA" id="ARBA00022813"/>
    </source>
</evidence>
<evidence type="ECO:0000256" key="12">
    <source>
        <dbReference type="PIRSR" id="PIRSR600246-2"/>
    </source>
</evidence>
<keyword evidence="3" id="KW-0378">Hydrolase</keyword>
<gene>
    <name evidence="16" type="primary">LOC100903749</name>
</gene>
<dbReference type="FunFam" id="3.60.20.30:FF:000003">
    <property type="entry name" value="N(4)-(Beta-N-acetylglucosaminyl)-L-asparaginase isoform X1"/>
    <property type="match status" value="1"/>
</dbReference>
<dbReference type="Gene3D" id="3.60.20.30">
    <property type="entry name" value="(Glycosyl)asparaginase"/>
    <property type="match status" value="1"/>
</dbReference>
<evidence type="ECO:0000256" key="7">
    <source>
        <dbReference type="ARBA" id="ARBA00066729"/>
    </source>
</evidence>
<proteinExistence type="inferred from homology"/>
<dbReference type="AlphaFoldDB" id="A0AAJ6QU03"/>
<dbReference type="EC" id="3.5.1.26" evidence="7"/>
<keyword evidence="14" id="KW-0732">Signal</keyword>
<dbReference type="InterPro" id="IPR029055">
    <property type="entry name" value="Ntn_hydrolases_N"/>
</dbReference>
<protein>
    <recommendedName>
        <fullName evidence="7">N(4)-(beta-N-acetylglucosaminyl)-L-asparaginase</fullName>
        <ecNumber evidence="7">3.5.1.26</ecNumber>
    </recommendedName>
    <alternativeName>
        <fullName evidence="9">Aspartylglucosaminidase</fullName>
    </alternativeName>
    <alternativeName>
        <fullName evidence="8">Glycosylasparaginase</fullName>
    </alternativeName>
    <alternativeName>
        <fullName evidence="10">N4-(N-acetyl-beta-glucosaminyl)-L-asparagine amidase</fullName>
    </alternativeName>
</protein>
<sequence>MGSTTLAFLAVVTLLSETTIHQVKAKPPVVINTWAFQAATREAWKTLLRGGNSLDAVEDGCTRCEELQCDGTVGYGGSPDENGETTLDAMIMYGPNRNVGAVAQLRRIKEAMRVARKVLDHTAHTLLVGDSATNFAKTMGFEEVDLSTKKSKEDNALWKNNRCQPNYWINVSPDPKISCGPYSPITESEDRPRWDAPSNISRWNHDTIGMVAIDKHGIISGGTSTNGMTHKIPGRVGDSPIPGAGAYVDQEVGGAAATGDGDIMMRFLPAYQAVEFMRQGIVPMEACRQALHRITKIVPTFQGGLVCVNMQGTVGAACHGLPTFPYSMVSDETDGKVNVKKIDCEQTG</sequence>
<feature type="signal peptide" evidence="14">
    <location>
        <begin position="1"/>
        <end position="25"/>
    </location>
</feature>
<feature type="active site" description="Nucleophile" evidence="11">
    <location>
        <position position="207"/>
    </location>
</feature>
<dbReference type="GO" id="GO:0005737">
    <property type="term" value="C:cytoplasm"/>
    <property type="evidence" value="ECO:0007669"/>
    <property type="project" value="TreeGrafter"/>
</dbReference>
<feature type="site" description="Cleavage; by autolysis" evidence="13">
    <location>
        <begin position="206"/>
        <end position="207"/>
    </location>
</feature>
<evidence type="ECO:0000256" key="2">
    <source>
        <dbReference type="ARBA" id="ARBA00022670"/>
    </source>
</evidence>
<name>A0AAJ6QU03_9ACAR</name>
<evidence type="ECO:0000256" key="13">
    <source>
        <dbReference type="PIRSR" id="PIRSR600246-3"/>
    </source>
</evidence>
<dbReference type="KEGG" id="goe:100903749"/>
<feature type="binding site" evidence="12">
    <location>
        <begin position="258"/>
        <end position="261"/>
    </location>
    <ligand>
        <name>substrate</name>
    </ligand>
</feature>
<feature type="binding site" evidence="12">
    <location>
        <begin position="235"/>
        <end position="238"/>
    </location>
    <ligand>
        <name>substrate</name>
    </ligand>
</feature>
<dbReference type="PANTHER" id="PTHR10188">
    <property type="entry name" value="L-ASPARAGINASE"/>
    <property type="match status" value="1"/>
</dbReference>
<evidence type="ECO:0000256" key="14">
    <source>
        <dbReference type="SAM" id="SignalP"/>
    </source>
</evidence>
<evidence type="ECO:0000313" key="15">
    <source>
        <dbReference type="Proteomes" id="UP000694867"/>
    </source>
</evidence>
<comment type="similarity">
    <text evidence="1">Belongs to the Ntn-hydrolase family.</text>
</comment>
<comment type="catalytic activity">
    <reaction evidence="5">
        <text>N(4)-(beta-N-acetyl-D-glucosaminyl)-L-asparagine + H2O = N-acetyl-beta-D-glucosaminylamine + L-aspartate + H(+)</text>
        <dbReference type="Rhea" id="RHEA:11544"/>
        <dbReference type="ChEBI" id="CHEBI:15377"/>
        <dbReference type="ChEBI" id="CHEBI:15378"/>
        <dbReference type="ChEBI" id="CHEBI:15947"/>
        <dbReference type="ChEBI" id="CHEBI:29991"/>
        <dbReference type="ChEBI" id="CHEBI:58080"/>
        <dbReference type="EC" id="3.5.1.26"/>
    </reaction>
</comment>
<dbReference type="Pfam" id="PF01112">
    <property type="entry name" value="Asparaginase_2"/>
    <property type="match status" value="1"/>
</dbReference>
<dbReference type="Proteomes" id="UP000694867">
    <property type="component" value="Unplaced"/>
</dbReference>
<dbReference type="SUPFAM" id="SSF56235">
    <property type="entry name" value="N-terminal nucleophile aminohydrolases (Ntn hydrolases)"/>
    <property type="match status" value="1"/>
</dbReference>
<feature type="chain" id="PRO_5042556643" description="N(4)-(beta-N-acetylglucosaminyl)-L-asparaginase" evidence="14">
    <location>
        <begin position="26"/>
        <end position="348"/>
    </location>
</feature>